<keyword evidence="10" id="KW-0378">Hydrolase</keyword>
<dbReference type="SUPFAM" id="SSF52540">
    <property type="entry name" value="P-loop containing nucleoside triphosphate hydrolases"/>
    <property type="match status" value="2"/>
</dbReference>
<dbReference type="PROSITE" id="PS00871">
    <property type="entry name" value="CLPAB_2"/>
    <property type="match status" value="1"/>
</dbReference>
<gene>
    <name evidence="10" type="ORF">GCM10010937_22960</name>
</gene>
<dbReference type="Gene3D" id="3.40.50.300">
    <property type="entry name" value="P-loop containing nucleotide triphosphate hydrolases"/>
    <property type="match status" value="2"/>
</dbReference>
<dbReference type="InterPro" id="IPR036628">
    <property type="entry name" value="Clp_N_dom_sf"/>
</dbReference>
<dbReference type="InterPro" id="IPR013461">
    <property type="entry name" value="ClpA"/>
</dbReference>
<keyword evidence="11" id="KW-1185">Reference proteome</keyword>
<name>A0ABQ5WKI1_GLUJA</name>
<dbReference type="Gene3D" id="1.10.1780.10">
    <property type="entry name" value="Clp, N-terminal domain"/>
    <property type="match status" value="1"/>
</dbReference>
<dbReference type="Pfam" id="PF10431">
    <property type="entry name" value="ClpB_D2-small"/>
    <property type="match status" value="1"/>
</dbReference>
<dbReference type="PANTHER" id="PTHR11638:SF111">
    <property type="entry name" value="ATP-DEPENDENT CLP PROTEASE ATP-BINDING SUBUNIT CLPA"/>
    <property type="match status" value="1"/>
</dbReference>
<evidence type="ECO:0000256" key="2">
    <source>
        <dbReference type="ARBA" id="ARBA00022737"/>
    </source>
</evidence>
<accession>A0ABQ5WKI1</accession>
<comment type="caution">
    <text evidence="10">The sequence shown here is derived from an EMBL/GenBank/DDBJ whole genome shotgun (WGS) entry which is preliminary data.</text>
</comment>
<dbReference type="RefSeq" id="WP_099282346.1">
    <property type="nucleotide sequence ID" value="NZ_BEWO01000011.1"/>
</dbReference>
<dbReference type="Pfam" id="PF02861">
    <property type="entry name" value="Clp_N"/>
    <property type="match status" value="1"/>
</dbReference>
<dbReference type="NCBIfam" id="TIGR02639">
    <property type="entry name" value="ClpA"/>
    <property type="match status" value="1"/>
</dbReference>
<feature type="domain" description="Clp R" evidence="9">
    <location>
        <begin position="1"/>
        <end position="144"/>
    </location>
</feature>
<dbReference type="InterPro" id="IPR003959">
    <property type="entry name" value="ATPase_AAA_core"/>
</dbReference>
<dbReference type="Pfam" id="PF00004">
    <property type="entry name" value="AAA"/>
    <property type="match status" value="1"/>
</dbReference>
<reference evidence="11" key="1">
    <citation type="journal article" date="2019" name="Int. J. Syst. Evol. Microbiol.">
        <title>The Global Catalogue of Microorganisms (GCM) 10K type strain sequencing project: providing services to taxonomists for standard genome sequencing and annotation.</title>
        <authorList>
            <consortium name="The Broad Institute Genomics Platform"/>
            <consortium name="The Broad Institute Genome Sequencing Center for Infectious Disease"/>
            <person name="Wu L."/>
            <person name="Ma J."/>
        </authorList>
    </citation>
    <scope>NUCLEOTIDE SEQUENCE [LARGE SCALE GENOMIC DNA]</scope>
    <source>
        <strain evidence="11">NBRC 3271</strain>
    </source>
</reference>
<evidence type="ECO:0000256" key="7">
    <source>
        <dbReference type="RuleBase" id="RU004432"/>
    </source>
</evidence>
<evidence type="ECO:0000313" key="10">
    <source>
        <dbReference type="EMBL" id="GLQ60493.1"/>
    </source>
</evidence>
<dbReference type="SMART" id="SM00382">
    <property type="entry name" value="AAA"/>
    <property type="match status" value="2"/>
</dbReference>
<evidence type="ECO:0000256" key="3">
    <source>
        <dbReference type="ARBA" id="ARBA00022741"/>
    </source>
</evidence>
<dbReference type="GO" id="GO:0005524">
    <property type="term" value="F:ATP binding"/>
    <property type="evidence" value="ECO:0007669"/>
    <property type="project" value="UniProtKB-KW"/>
</dbReference>
<keyword evidence="10" id="KW-0645">Protease</keyword>
<dbReference type="Gene3D" id="1.10.8.60">
    <property type="match status" value="2"/>
</dbReference>
<feature type="region of interest" description="Disordered" evidence="8">
    <location>
        <begin position="145"/>
        <end position="170"/>
    </location>
</feature>
<protein>
    <submittedName>
        <fullName evidence="10">ATP-dependent Clp protease ATP-binding subunit ClpA</fullName>
    </submittedName>
</protein>
<dbReference type="InterPro" id="IPR001270">
    <property type="entry name" value="ClpA/B"/>
</dbReference>
<proteinExistence type="inferred from homology"/>
<evidence type="ECO:0000256" key="8">
    <source>
        <dbReference type="SAM" id="MobiDB-lite"/>
    </source>
</evidence>
<dbReference type="InterPro" id="IPR041546">
    <property type="entry name" value="ClpA/ClpB_AAA_lid"/>
</dbReference>
<dbReference type="CDD" id="cd00009">
    <property type="entry name" value="AAA"/>
    <property type="match status" value="1"/>
</dbReference>
<dbReference type="Proteomes" id="UP001156613">
    <property type="component" value="Unassembled WGS sequence"/>
</dbReference>
<dbReference type="CDD" id="cd19499">
    <property type="entry name" value="RecA-like_ClpB_Hsp104-like"/>
    <property type="match status" value="1"/>
</dbReference>
<dbReference type="Pfam" id="PF17871">
    <property type="entry name" value="AAA_lid_9"/>
    <property type="match status" value="1"/>
</dbReference>
<dbReference type="PROSITE" id="PS51903">
    <property type="entry name" value="CLP_R"/>
    <property type="match status" value="1"/>
</dbReference>
<keyword evidence="5 7" id="KW-0143">Chaperone</keyword>
<organism evidence="10 11">
    <name type="scientific">Gluconobacter japonicus</name>
    <dbReference type="NCBI Taxonomy" id="376620"/>
    <lineage>
        <taxon>Bacteria</taxon>
        <taxon>Pseudomonadati</taxon>
        <taxon>Pseudomonadota</taxon>
        <taxon>Alphaproteobacteria</taxon>
        <taxon>Acetobacterales</taxon>
        <taxon>Acetobacteraceae</taxon>
        <taxon>Gluconobacter</taxon>
    </lineage>
</organism>
<dbReference type="InterPro" id="IPR018368">
    <property type="entry name" value="ClpA/B_CS1"/>
</dbReference>
<keyword evidence="3 7" id="KW-0547">Nucleotide-binding</keyword>
<dbReference type="EMBL" id="BSNT01000071">
    <property type="protein sequence ID" value="GLQ60493.1"/>
    <property type="molecule type" value="Genomic_DNA"/>
</dbReference>
<dbReference type="PROSITE" id="PS00870">
    <property type="entry name" value="CLPAB_1"/>
    <property type="match status" value="1"/>
</dbReference>
<evidence type="ECO:0000256" key="4">
    <source>
        <dbReference type="ARBA" id="ARBA00022840"/>
    </source>
</evidence>
<keyword evidence="2 6" id="KW-0677">Repeat</keyword>
<dbReference type="SUPFAM" id="SSF81923">
    <property type="entry name" value="Double Clp-N motif"/>
    <property type="match status" value="1"/>
</dbReference>
<keyword evidence="4 7" id="KW-0067">ATP-binding</keyword>
<dbReference type="InterPro" id="IPR004176">
    <property type="entry name" value="Clp_R_N"/>
</dbReference>
<evidence type="ECO:0000256" key="6">
    <source>
        <dbReference type="PROSITE-ProRule" id="PRU01251"/>
    </source>
</evidence>
<dbReference type="GO" id="GO:0008233">
    <property type="term" value="F:peptidase activity"/>
    <property type="evidence" value="ECO:0007669"/>
    <property type="project" value="UniProtKB-KW"/>
</dbReference>
<sequence>MLSRTLEQTLHRALTFAGDRRHEYATLEHLLLALTEDADALTVFRACGIDLEKLRSDLTDFLDKDLAGLASDRPTEPKPTAAFQRVIQRAAIHVQSTGRDEVTGANVLVALFAERESHAVYFLQLQDMTRLDAVNFISHGIAKAPDRGAGRKPAAASKDTSEREERKETAKDGALATYCVNLNDRAREGRIDPLIGRDQEIERTIQILCRRTKNNPLYVGDPGVGKTAIAEGLAKRIVEKDVPEVLQDSTIFSLDMGSLLAGTRYRGDFEERLKAVVTELDQTPGAILFIDEIHTVIGAGATSGGAMDASNLLKPALAAGTLRCIGSTTYKEFRQHFEKDRALVRRFQKIDVPEPPIEDAIKILRGLKGSYEKHHKVRYTDEALRGAVELAARYVHDRKLPDKAIDVIDEVGAARMLVPENKRRKTVTLKDVEDAIAKIARIPPKAVTADDRETLRHLERDLRNMVFGQDKAIDALAAAIKLSRAGLRDMEKPIGNYLFSGPTGVGKTEVAKQLASSLGIELIRFDMSEYMERHSISRLIGAPPGYVGFDQGGLLTDAIDQHPHAVLLLDEIEKAHPDLYNVLLQVMDHGRLTDHNGKTVDFRNVILIMTTNAGAADLSKEAIGFGRTSRSGEDEEAIKRTFTPEFRNRLDAVIPFANLTPETVGRVVEKFILQLEAQLADRHVTIEISSAAKEWLAEKGYDRLYGARPLGRVIQEHIKKPLAEELLFGRLAKGGAVKIGLKNDALDFEIIEGSELKNEDAEKKDEATN</sequence>
<dbReference type="InterPro" id="IPR050130">
    <property type="entry name" value="ClpA_ClpB"/>
</dbReference>
<dbReference type="Pfam" id="PF07724">
    <property type="entry name" value="AAA_2"/>
    <property type="match status" value="1"/>
</dbReference>
<evidence type="ECO:0000313" key="11">
    <source>
        <dbReference type="Proteomes" id="UP001156613"/>
    </source>
</evidence>
<comment type="similarity">
    <text evidence="1 7">Belongs to the ClpA/ClpB family.</text>
</comment>
<evidence type="ECO:0000259" key="9">
    <source>
        <dbReference type="PROSITE" id="PS51903"/>
    </source>
</evidence>
<evidence type="ECO:0000256" key="1">
    <source>
        <dbReference type="ARBA" id="ARBA00008675"/>
    </source>
</evidence>
<dbReference type="PANTHER" id="PTHR11638">
    <property type="entry name" value="ATP-DEPENDENT CLP PROTEASE"/>
    <property type="match status" value="1"/>
</dbReference>
<dbReference type="InterPro" id="IPR019489">
    <property type="entry name" value="Clp_ATPase_C"/>
</dbReference>
<dbReference type="InterPro" id="IPR003593">
    <property type="entry name" value="AAA+_ATPase"/>
</dbReference>
<dbReference type="InterPro" id="IPR027417">
    <property type="entry name" value="P-loop_NTPase"/>
</dbReference>
<dbReference type="InterPro" id="IPR028299">
    <property type="entry name" value="ClpA/B_CS2"/>
</dbReference>
<dbReference type="PRINTS" id="PR00300">
    <property type="entry name" value="CLPPROTEASEA"/>
</dbReference>
<evidence type="ECO:0000256" key="5">
    <source>
        <dbReference type="ARBA" id="ARBA00023186"/>
    </source>
</evidence>
<feature type="compositionally biased region" description="Basic and acidic residues" evidence="8">
    <location>
        <begin position="159"/>
        <end position="170"/>
    </location>
</feature>
<dbReference type="GO" id="GO:0006508">
    <property type="term" value="P:proteolysis"/>
    <property type="evidence" value="ECO:0007669"/>
    <property type="project" value="UniProtKB-KW"/>
</dbReference>
<dbReference type="SMART" id="SM01086">
    <property type="entry name" value="ClpB_D2-small"/>
    <property type="match status" value="1"/>
</dbReference>